<dbReference type="FunFam" id="3.90.1180.10:FF:000001">
    <property type="entry name" value="50S ribosomal protein L13"/>
    <property type="match status" value="1"/>
</dbReference>
<gene>
    <name evidence="4" type="ORF">UFOPK2399_01566</name>
</gene>
<dbReference type="InterPro" id="IPR023563">
    <property type="entry name" value="Ribosomal_uL13_CS"/>
</dbReference>
<dbReference type="PIRSF" id="PIRSF002181">
    <property type="entry name" value="Ribosomal_L13"/>
    <property type="match status" value="1"/>
</dbReference>
<organism evidence="4">
    <name type="scientific">freshwater metagenome</name>
    <dbReference type="NCBI Taxonomy" id="449393"/>
    <lineage>
        <taxon>unclassified sequences</taxon>
        <taxon>metagenomes</taxon>
        <taxon>ecological metagenomes</taxon>
    </lineage>
</organism>
<dbReference type="GO" id="GO:0022625">
    <property type="term" value="C:cytosolic large ribosomal subunit"/>
    <property type="evidence" value="ECO:0007669"/>
    <property type="project" value="TreeGrafter"/>
</dbReference>
<dbReference type="InterPro" id="IPR005823">
    <property type="entry name" value="Ribosomal_uL13_bac-type"/>
</dbReference>
<sequence length="143" mass="16167">MKTYSAKTGEITREWYIVDAEGQTLGRLATQIADRLRGKGKPSFTPHVDTGDFVVVVNAEKIAVTGKKLEQKMYYRHSGYPGGLTTRPLREQLERRPTEVLRKAVKGMLPRNRLSRQQLTKLKIYAGPVHPHEAQAPKQLEVS</sequence>
<dbReference type="GO" id="GO:0017148">
    <property type="term" value="P:negative regulation of translation"/>
    <property type="evidence" value="ECO:0007669"/>
    <property type="project" value="TreeGrafter"/>
</dbReference>
<comment type="similarity">
    <text evidence="1">Belongs to the universal ribosomal protein uL13 family.</text>
</comment>
<dbReference type="GO" id="GO:0006412">
    <property type="term" value="P:translation"/>
    <property type="evidence" value="ECO:0007669"/>
    <property type="project" value="InterPro"/>
</dbReference>
<evidence type="ECO:0000313" key="4">
    <source>
        <dbReference type="EMBL" id="CAB4704276.1"/>
    </source>
</evidence>
<dbReference type="PANTHER" id="PTHR11545">
    <property type="entry name" value="RIBOSOMAL PROTEIN L13"/>
    <property type="match status" value="1"/>
</dbReference>
<dbReference type="CDD" id="cd00392">
    <property type="entry name" value="Ribosomal_L13"/>
    <property type="match status" value="1"/>
</dbReference>
<keyword evidence="3" id="KW-0687">Ribonucleoprotein</keyword>
<dbReference type="HAMAP" id="MF_01366">
    <property type="entry name" value="Ribosomal_uL13"/>
    <property type="match status" value="1"/>
</dbReference>
<dbReference type="Gene3D" id="3.90.1180.10">
    <property type="entry name" value="Ribosomal protein L13"/>
    <property type="match status" value="1"/>
</dbReference>
<name>A0A6J6Q0G4_9ZZZZ</name>
<dbReference type="NCBIfam" id="TIGR01066">
    <property type="entry name" value="rplM_bact"/>
    <property type="match status" value="1"/>
</dbReference>
<accession>A0A6J6Q0G4</accession>
<evidence type="ECO:0000256" key="1">
    <source>
        <dbReference type="ARBA" id="ARBA00006227"/>
    </source>
</evidence>
<dbReference type="EMBL" id="CAEZXP010000005">
    <property type="protein sequence ID" value="CAB4704276.1"/>
    <property type="molecule type" value="Genomic_DNA"/>
</dbReference>
<dbReference type="InterPro" id="IPR005822">
    <property type="entry name" value="Ribosomal_uL13"/>
</dbReference>
<evidence type="ECO:0000256" key="3">
    <source>
        <dbReference type="ARBA" id="ARBA00023274"/>
    </source>
</evidence>
<dbReference type="Pfam" id="PF00572">
    <property type="entry name" value="Ribosomal_L13"/>
    <property type="match status" value="1"/>
</dbReference>
<proteinExistence type="inferred from homology"/>
<reference evidence="4" key="1">
    <citation type="submission" date="2020-05" db="EMBL/GenBank/DDBJ databases">
        <authorList>
            <person name="Chiriac C."/>
            <person name="Salcher M."/>
            <person name="Ghai R."/>
            <person name="Kavagutti S V."/>
        </authorList>
    </citation>
    <scope>NUCLEOTIDE SEQUENCE</scope>
</reference>
<keyword evidence="2" id="KW-0689">Ribosomal protein</keyword>
<dbReference type="GO" id="GO:0003729">
    <property type="term" value="F:mRNA binding"/>
    <property type="evidence" value="ECO:0007669"/>
    <property type="project" value="UniProtKB-ARBA"/>
</dbReference>
<evidence type="ECO:0000256" key="2">
    <source>
        <dbReference type="ARBA" id="ARBA00022980"/>
    </source>
</evidence>
<dbReference type="InterPro" id="IPR036899">
    <property type="entry name" value="Ribosomal_uL13_sf"/>
</dbReference>
<dbReference type="GO" id="GO:0003735">
    <property type="term" value="F:structural constituent of ribosome"/>
    <property type="evidence" value="ECO:0007669"/>
    <property type="project" value="InterPro"/>
</dbReference>
<dbReference type="PANTHER" id="PTHR11545:SF2">
    <property type="entry name" value="LARGE RIBOSOMAL SUBUNIT PROTEIN UL13M"/>
    <property type="match status" value="1"/>
</dbReference>
<dbReference type="SUPFAM" id="SSF52161">
    <property type="entry name" value="Ribosomal protein L13"/>
    <property type="match status" value="1"/>
</dbReference>
<protein>
    <submittedName>
        <fullName evidence="4">Unannotated protein</fullName>
    </submittedName>
</protein>
<dbReference type="AlphaFoldDB" id="A0A6J6Q0G4"/>
<dbReference type="PROSITE" id="PS00783">
    <property type="entry name" value="RIBOSOMAL_L13"/>
    <property type="match status" value="1"/>
</dbReference>